<evidence type="ECO:0000259" key="1">
    <source>
        <dbReference type="Pfam" id="PF15919"/>
    </source>
</evidence>
<dbReference type="Proteomes" id="UP000729701">
    <property type="component" value="Unassembled WGS sequence"/>
</dbReference>
<proteinExistence type="predicted"/>
<comment type="caution">
    <text evidence="2">The sequence shown here is derived from an EMBL/GenBank/DDBJ whole genome shotgun (WGS) entry which is preliminary data.</text>
</comment>
<evidence type="ECO:0000313" key="3">
    <source>
        <dbReference type="Proteomes" id="UP000729701"/>
    </source>
</evidence>
<dbReference type="SUPFAM" id="SSF143100">
    <property type="entry name" value="TTHA1013/TTHA0281-like"/>
    <property type="match status" value="1"/>
</dbReference>
<dbReference type="InterPro" id="IPR035069">
    <property type="entry name" value="TTHA1013/TTHA0281-like"/>
</dbReference>
<protein>
    <submittedName>
        <fullName evidence="2">Type II toxin-antitoxin system HicB family antitoxin</fullName>
    </submittedName>
</protein>
<dbReference type="Pfam" id="PF15919">
    <property type="entry name" value="HicB_lk_antitox"/>
    <property type="match status" value="1"/>
</dbReference>
<reference evidence="2" key="2">
    <citation type="journal article" date="2022" name="Microbiol. Resour. Announc.">
        <title>Metagenome Sequencing to Explore Phylogenomics of Terrestrial Cyanobacteria.</title>
        <authorList>
            <person name="Ward R.D."/>
            <person name="Stajich J.E."/>
            <person name="Johansen J.R."/>
            <person name="Huntemann M."/>
            <person name="Clum A."/>
            <person name="Foster B."/>
            <person name="Foster B."/>
            <person name="Roux S."/>
            <person name="Palaniappan K."/>
            <person name="Varghese N."/>
            <person name="Mukherjee S."/>
            <person name="Reddy T.B.K."/>
            <person name="Daum C."/>
            <person name="Copeland A."/>
            <person name="Chen I.A."/>
            <person name="Ivanova N.N."/>
            <person name="Kyrpides N.C."/>
            <person name="Shapiro N."/>
            <person name="Eloe-Fadrosh E.A."/>
            <person name="Pietrasiak N."/>
        </authorList>
    </citation>
    <scope>NUCLEOTIDE SEQUENCE</scope>
    <source>
        <strain evidence="2">GSE-NOS-MK-12-04C</strain>
    </source>
</reference>
<accession>A0A951UTC9</accession>
<gene>
    <name evidence="2" type="ORF">KME60_16090</name>
</gene>
<reference evidence="2" key="1">
    <citation type="submission" date="2021-05" db="EMBL/GenBank/DDBJ databases">
        <authorList>
            <person name="Pietrasiak N."/>
            <person name="Ward R."/>
            <person name="Stajich J.E."/>
            <person name="Kurbessoian T."/>
        </authorList>
    </citation>
    <scope>NUCLEOTIDE SEQUENCE</scope>
    <source>
        <strain evidence="2">GSE-NOS-MK-12-04C</strain>
    </source>
</reference>
<evidence type="ECO:0000313" key="2">
    <source>
        <dbReference type="EMBL" id="MBW4668894.1"/>
    </source>
</evidence>
<dbReference type="EMBL" id="JAHHGZ010000016">
    <property type="protein sequence ID" value="MBW4668894.1"/>
    <property type="molecule type" value="Genomic_DNA"/>
</dbReference>
<dbReference type="PANTHER" id="PTHR34504">
    <property type="entry name" value="ANTITOXIN HICB"/>
    <property type="match status" value="1"/>
</dbReference>
<name>A0A951UTC9_9CYAN</name>
<dbReference type="AlphaFoldDB" id="A0A951UTC9"/>
<dbReference type="InterPro" id="IPR051404">
    <property type="entry name" value="TA_system_antitoxin"/>
</dbReference>
<organism evidence="2 3">
    <name type="scientific">Cyanomargarita calcarea GSE-NOS-MK-12-04C</name>
    <dbReference type="NCBI Taxonomy" id="2839659"/>
    <lineage>
        <taxon>Bacteria</taxon>
        <taxon>Bacillati</taxon>
        <taxon>Cyanobacteriota</taxon>
        <taxon>Cyanophyceae</taxon>
        <taxon>Nostocales</taxon>
        <taxon>Cyanomargaritaceae</taxon>
        <taxon>Cyanomargarita</taxon>
    </lineage>
</organism>
<dbReference type="InterPro" id="IPR031807">
    <property type="entry name" value="HicB-like"/>
</dbReference>
<dbReference type="Gene3D" id="3.30.160.250">
    <property type="match status" value="1"/>
</dbReference>
<dbReference type="PANTHER" id="PTHR34504:SF2">
    <property type="entry name" value="UPF0150 PROTEIN SSL0259"/>
    <property type="match status" value="1"/>
</dbReference>
<feature type="domain" description="HicB-like antitoxin of toxin-antitoxin system" evidence="1">
    <location>
        <begin position="3"/>
        <end position="63"/>
    </location>
</feature>
<sequence length="75" mass="8272">MRYAVVIEKGETSYGAYVPDLPGCVAVGETIEEVKVLIQEAIEFHIEGMLEDELTIPQPRSVSYDAEVSVKAMNL</sequence>